<feature type="domain" description="PPM-type phosphatase" evidence="2">
    <location>
        <begin position="1"/>
        <end position="221"/>
    </location>
</feature>
<evidence type="ECO:0000259" key="2">
    <source>
        <dbReference type="PROSITE" id="PS51746"/>
    </source>
</evidence>
<feature type="region of interest" description="Disordered" evidence="1">
    <location>
        <begin position="107"/>
        <end position="132"/>
    </location>
</feature>
<dbReference type="SUPFAM" id="SSF81606">
    <property type="entry name" value="PP2C-like"/>
    <property type="match status" value="1"/>
</dbReference>
<evidence type="ECO:0000313" key="3">
    <source>
        <dbReference type="EMBL" id="CAK0818111.1"/>
    </source>
</evidence>
<dbReference type="InterPro" id="IPR036457">
    <property type="entry name" value="PPM-type-like_dom_sf"/>
</dbReference>
<sequence>APRRGGEREHVLGFLREAFARQAAAQARGVPRRQWVDEHLKQALRESFEELDASFAEKNPDAKDGCSAAVALVLGDRVAVASLGDIACLACLRSGGIVRLARAHAVPDPDAEDDEDEDGDGGGAAAAAAVAPPSADFRWTRSFGDLSFKAPGREGTRVTATPDVAVFRLEREHLGFILACRELYAAIGGKTAVSTVFRRSAGRPRMASGALVDAAVQWLGE</sequence>
<comment type="caution">
    <text evidence="3">The sequence shown here is derived from an EMBL/GenBank/DDBJ whole genome shotgun (WGS) entry which is preliminary data.</text>
</comment>
<dbReference type="EMBL" id="CAUYUJ010006654">
    <property type="protein sequence ID" value="CAK0818111.1"/>
    <property type="molecule type" value="Genomic_DNA"/>
</dbReference>
<dbReference type="PROSITE" id="PS51746">
    <property type="entry name" value="PPM_2"/>
    <property type="match status" value="1"/>
</dbReference>
<proteinExistence type="predicted"/>
<dbReference type="Proteomes" id="UP001189429">
    <property type="component" value="Unassembled WGS sequence"/>
</dbReference>
<accession>A0ABN9RGC8</accession>
<name>A0ABN9RGC8_9DINO</name>
<feature type="compositionally biased region" description="Acidic residues" evidence="1">
    <location>
        <begin position="109"/>
        <end position="120"/>
    </location>
</feature>
<dbReference type="InterPro" id="IPR001932">
    <property type="entry name" value="PPM-type_phosphatase-like_dom"/>
</dbReference>
<feature type="non-terminal residue" evidence="3">
    <location>
        <position position="1"/>
    </location>
</feature>
<evidence type="ECO:0000256" key="1">
    <source>
        <dbReference type="SAM" id="MobiDB-lite"/>
    </source>
</evidence>
<dbReference type="Gene3D" id="3.60.40.10">
    <property type="entry name" value="PPM-type phosphatase domain"/>
    <property type="match status" value="1"/>
</dbReference>
<reference evidence="3" key="1">
    <citation type="submission" date="2023-10" db="EMBL/GenBank/DDBJ databases">
        <authorList>
            <person name="Chen Y."/>
            <person name="Shah S."/>
            <person name="Dougan E. K."/>
            <person name="Thang M."/>
            <person name="Chan C."/>
        </authorList>
    </citation>
    <scope>NUCLEOTIDE SEQUENCE [LARGE SCALE GENOMIC DNA]</scope>
</reference>
<dbReference type="PANTHER" id="PTHR13832:SF827">
    <property type="entry name" value="PROTEIN PHOSPHATASE 1L"/>
    <property type="match status" value="1"/>
</dbReference>
<dbReference type="InterPro" id="IPR015655">
    <property type="entry name" value="PP2C"/>
</dbReference>
<dbReference type="PANTHER" id="PTHR13832">
    <property type="entry name" value="PROTEIN PHOSPHATASE 2C"/>
    <property type="match status" value="1"/>
</dbReference>
<protein>
    <recommendedName>
        <fullName evidence="2">PPM-type phosphatase domain-containing protein</fullName>
    </recommendedName>
</protein>
<organism evidence="3 4">
    <name type="scientific">Prorocentrum cordatum</name>
    <dbReference type="NCBI Taxonomy" id="2364126"/>
    <lineage>
        <taxon>Eukaryota</taxon>
        <taxon>Sar</taxon>
        <taxon>Alveolata</taxon>
        <taxon>Dinophyceae</taxon>
        <taxon>Prorocentrales</taxon>
        <taxon>Prorocentraceae</taxon>
        <taxon>Prorocentrum</taxon>
    </lineage>
</organism>
<evidence type="ECO:0000313" key="4">
    <source>
        <dbReference type="Proteomes" id="UP001189429"/>
    </source>
</evidence>
<dbReference type="Pfam" id="PF00481">
    <property type="entry name" value="PP2C"/>
    <property type="match status" value="1"/>
</dbReference>
<feature type="non-terminal residue" evidence="3">
    <location>
        <position position="221"/>
    </location>
</feature>
<gene>
    <name evidence="3" type="ORF">PCOR1329_LOCUS20481</name>
</gene>
<keyword evidence="4" id="KW-1185">Reference proteome</keyword>